<name>X0XUH1_9ZZZZ</name>
<feature type="non-terminal residue" evidence="1">
    <location>
        <position position="247"/>
    </location>
</feature>
<dbReference type="InterPro" id="IPR036240">
    <property type="entry name" value="Gp9-like_sf"/>
</dbReference>
<sequence length="247" mass="25327">DGEGGDADDINSVNDAVGAAFDLLPDIDELETDVTNYAADTGSANSVAVSLPHTAASYTDAMKVVFKAKATNTGNVTINVDTLGSKSIVAITGEELDAGNITINKIYTVRYNSTSGKFVFESTLTSSASAAASATAAALSADEAEAAADIATSSAGNRSRVNTTFQALRNNTILTDSGGGAFTITMPAAPTGVDYVKVIDSARTWGTNNVTLARNGKTIGGDAENFTCNVSGGHVELWYDATDGNWT</sequence>
<organism evidence="1">
    <name type="scientific">marine sediment metagenome</name>
    <dbReference type="NCBI Taxonomy" id="412755"/>
    <lineage>
        <taxon>unclassified sequences</taxon>
        <taxon>metagenomes</taxon>
        <taxon>ecological metagenomes</taxon>
    </lineage>
</organism>
<protein>
    <submittedName>
        <fullName evidence="1">Uncharacterized protein</fullName>
    </submittedName>
</protein>
<dbReference type="AlphaFoldDB" id="X0XUH1"/>
<evidence type="ECO:0000313" key="1">
    <source>
        <dbReference type="EMBL" id="GAG38927.1"/>
    </source>
</evidence>
<feature type="non-terminal residue" evidence="1">
    <location>
        <position position="1"/>
    </location>
</feature>
<reference evidence="1" key="1">
    <citation type="journal article" date="2014" name="Front. Microbiol.">
        <title>High frequency of phylogenetically diverse reductive dehalogenase-homologous genes in deep subseafloor sedimentary metagenomes.</title>
        <authorList>
            <person name="Kawai M."/>
            <person name="Futagami T."/>
            <person name="Toyoda A."/>
            <person name="Takaki Y."/>
            <person name="Nishi S."/>
            <person name="Hori S."/>
            <person name="Arai W."/>
            <person name="Tsubouchi T."/>
            <person name="Morono Y."/>
            <person name="Uchiyama I."/>
            <person name="Ito T."/>
            <person name="Fujiyama A."/>
            <person name="Inagaki F."/>
            <person name="Takami H."/>
        </authorList>
    </citation>
    <scope>NUCLEOTIDE SEQUENCE</scope>
    <source>
        <strain evidence="1">Expedition CK06-06</strain>
    </source>
</reference>
<accession>X0XUH1</accession>
<gene>
    <name evidence="1" type="ORF">S01H1_69300</name>
</gene>
<comment type="caution">
    <text evidence="1">The sequence shown here is derived from an EMBL/GenBank/DDBJ whole genome shotgun (WGS) entry which is preliminary data.</text>
</comment>
<dbReference type="EMBL" id="BARS01046005">
    <property type="protein sequence ID" value="GAG38927.1"/>
    <property type="molecule type" value="Genomic_DNA"/>
</dbReference>
<dbReference type="SUPFAM" id="SSF50017">
    <property type="entry name" value="gp9"/>
    <property type="match status" value="1"/>
</dbReference>
<proteinExistence type="predicted"/>